<reference evidence="11" key="1">
    <citation type="submission" date="2017-10" db="EMBL/GenBank/DDBJ databases">
        <authorList>
            <person name="Gaisin V.A."/>
            <person name="Rysina M.S."/>
            <person name="Grouzdev D.S."/>
        </authorList>
    </citation>
    <scope>NUCLEOTIDE SEQUENCE [LARGE SCALE GENOMIC DNA]</scope>
    <source>
        <strain evidence="11">V1</strain>
    </source>
</reference>
<evidence type="ECO:0000313" key="11">
    <source>
        <dbReference type="Proteomes" id="UP000246278"/>
    </source>
</evidence>
<dbReference type="InterPro" id="IPR042178">
    <property type="entry name" value="Serpin_sf_1"/>
</dbReference>
<dbReference type="SMART" id="SM00093">
    <property type="entry name" value="SERPIN"/>
    <property type="match status" value="1"/>
</dbReference>
<evidence type="ECO:0000256" key="4">
    <source>
        <dbReference type="ARBA" id="ARBA00022690"/>
    </source>
</evidence>
<dbReference type="PANTHER" id="PTHR11461">
    <property type="entry name" value="SERINE PROTEASE INHIBITOR, SERPIN"/>
    <property type="match status" value="1"/>
</dbReference>
<comment type="caution">
    <text evidence="10">The sequence shown here is derived from an EMBL/GenBank/DDBJ whole genome shotgun (WGS) entry which is preliminary data.</text>
</comment>
<evidence type="ECO:0000256" key="3">
    <source>
        <dbReference type="ARBA" id="ARBA00022525"/>
    </source>
</evidence>
<dbReference type="EMBL" id="PDNZ01000007">
    <property type="protein sequence ID" value="PWW81382.1"/>
    <property type="molecule type" value="Genomic_DNA"/>
</dbReference>
<keyword evidence="11" id="KW-1185">Reference proteome</keyword>
<comment type="similarity">
    <text evidence="2 8">Belongs to the serpin family.</text>
</comment>
<dbReference type="RefSeq" id="WP_110023877.1">
    <property type="nucleotide sequence ID" value="NZ_PDNZ01000007.1"/>
</dbReference>
<keyword evidence="6" id="KW-0722">Serine protease inhibitor</keyword>
<keyword evidence="3" id="KW-0964">Secreted</keyword>
<organism evidence="10 11">
    <name type="scientific">Prosthecochloris marina</name>
    <dbReference type="NCBI Taxonomy" id="2017681"/>
    <lineage>
        <taxon>Bacteria</taxon>
        <taxon>Pseudomonadati</taxon>
        <taxon>Chlorobiota</taxon>
        <taxon>Chlorobiia</taxon>
        <taxon>Chlorobiales</taxon>
        <taxon>Chlorobiaceae</taxon>
        <taxon>Prosthecochloris</taxon>
    </lineage>
</organism>
<evidence type="ECO:0000256" key="7">
    <source>
        <dbReference type="ARBA" id="ARBA00023180"/>
    </source>
</evidence>
<dbReference type="GO" id="GO:0005615">
    <property type="term" value="C:extracellular space"/>
    <property type="evidence" value="ECO:0007669"/>
    <property type="project" value="InterPro"/>
</dbReference>
<dbReference type="Pfam" id="PF00079">
    <property type="entry name" value="Serpin"/>
    <property type="match status" value="1"/>
</dbReference>
<dbReference type="InterPro" id="IPR000215">
    <property type="entry name" value="Serpin_fam"/>
</dbReference>
<evidence type="ECO:0000256" key="6">
    <source>
        <dbReference type="ARBA" id="ARBA00022900"/>
    </source>
</evidence>
<proteinExistence type="inferred from homology"/>
<dbReference type="PANTHER" id="PTHR11461:SF211">
    <property type="entry name" value="GH10112P-RELATED"/>
    <property type="match status" value="1"/>
</dbReference>
<keyword evidence="4" id="KW-0646">Protease inhibitor</keyword>
<dbReference type="InterPro" id="IPR036186">
    <property type="entry name" value="Serpin_sf"/>
</dbReference>
<dbReference type="OrthoDB" id="9764871at2"/>
<dbReference type="FunFam" id="2.30.39.10:FF:000030">
    <property type="entry name" value="Serpin 2"/>
    <property type="match status" value="1"/>
</dbReference>
<dbReference type="AlphaFoldDB" id="A0A317T3T8"/>
<dbReference type="InterPro" id="IPR042185">
    <property type="entry name" value="Serpin_sf_2"/>
</dbReference>
<dbReference type="InterPro" id="IPR023796">
    <property type="entry name" value="Serpin_dom"/>
</dbReference>
<evidence type="ECO:0000256" key="5">
    <source>
        <dbReference type="ARBA" id="ARBA00022729"/>
    </source>
</evidence>
<evidence type="ECO:0000259" key="9">
    <source>
        <dbReference type="SMART" id="SM00093"/>
    </source>
</evidence>
<name>A0A317T3T8_9CHLB</name>
<dbReference type="Gene3D" id="3.30.497.10">
    <property type="entry name" value="Antithrombin, subunit I, domain 2"/>
    <property type="match status" value="1"/>
</dbReference>
<evidence type="ECO:0000256" key="8">
    <source>
        <dbReference type="RuleBase" id="RU000411"/>
    </source>
</evidence>
<dbReference type="PROSITE" id="PS00284">
    <property type="entry name" value="SERPIN"/>
    <property type="match status" value="1"/>
</dbReference>
<dbReference type="Proteomes" id="UP000246278">
    <property type="component" value="Unassembled WGS sequence"/>
</dbReference>
<comment type="subcellular location">
    <subcellularLocation>
        <location evidence="1">Secreted</location>
    </subcellularLocation>
</comment>
<sequence>MSISNILRTILILLLFIPVFACSVPAKTGKVENRLSTAIKKADKTAFSLNLYRTLSKNTESNLFFSPYSISAALSMTIAGAAGETERQIASLLQAPENIATYHTAQAAFEKNIDSITAKGAVTLETANSLWPQEGYVLSNSFLHDLKQYYRSTVTSVDYTKNTETARETINTWVEKKTRDKIKELLKPGILNSLTRLTLVNAIYFKGDWTNSFDKSTTTESSFFVKQDKTVTVSMMHQEQQFKYASTDSLQILELPYSGNDLSMLVLLPVEKNRISMLENSITPELLNTLTNSLKETTVNVFLPKFTLTSTLRLDQTLRTLGMTDAFDPMKADFSNMTPDSDNLFIGAVVHKAFIDVNEEGTEAAAATGVVMQLTSAMPEPAPVFRADHPFVFMIRENRFGTILFMGRVVDPSHH</sequence>
<evidence type="ECO:0000256" key="1">
    <source>
        <dbReference type="ARBA" id="ARBA00004613"/>
    </source>
</evidence>
<dbReference type="InterPro" id="IPR023795">
    <property type="entry name" value="Serpin_CS"/>
</dbReference>
<keyword evidence="5" id="KW-0732">Signal</keyword>
<dbReference type="CDD" id="cd19590">
    <property type="entry name" value="serpin_thermopin-like"/>
    <property type="match status" value="1"/>
</dbReference>
<accession>A0A317T3T8</accession>
<gene>
    <name evidence="10" type="ORF">CR164_10115</name>
</gene>
<evidence type="ECO:0000256" key="2">
    <source>
        <dbReference type="ARBA" id="ARBA00009500"/>
    </source>
</evidence>
<evidence type="ECO:0000313" key="10">
    <source>
        <dbReference type="EMBL" id="PWW81382.1"/>
    </source>
</evidence>
<dbReference type="GO" id="GO:0004867">
    <property type="term" value="F:serine-type endopeptidase inhibitor activity"/>
    <property type="evidence" value="ECO:0007669"/>
    <property type="project" value="UniProtKB-KW"/>
</dbReference>
<dbReference type="SUPFAM" id="SSF56574">
    <property type="entry name" value="Serpins"/>
    <property type="match status" value="1"/>
</dbReference>
<keyword evidence="7" id="KW-0325">Glycoprotein</keyword>
<dbReference type="Gene3D" id="2.30.39.10">
    <property type="entry name" value="Alpha-1-antitrypsin, domain 1"/>
    <property type="match status" value="1"/>
</dbReference>
<feature type="domain" description="Serpin" evidence="9">
    <location>
        <begin position="49"/>
        <end position="412"/>
    </location>
</feature>
<protein>
    <submittedName>
        <fullName evidence="10">Serpin family protein</fullName>
    </submittedName>
</protein>